<keyword evidence="4" id="KW-0284">Flavonoid biosynthesis</keyword>
<comment type="pathway">
    <text evidence="1">Pigment biosynthesis; anthocyanin biosynthesis.</text>
</comment>
<evidence type="ECO:0000256" key="4">
    <source>
        <dbReference type="ARBA" id="ARBA00023241"/>
    </source>
</evidence>
<evidence type="ECO:0000256" key="9">
    <source>
        <dbReference type="ARBA" id="ARBA00039963"/>
    </source>
</evidence>
<evidence type="ECO:0000256" key="12">
    <source>
        <dbReference type="ARBA" id="ARBA00048870"/>
    </source>
</evidence>
<evidence type="ECO:0000256" key="13">
    <source>
        <dbReference type="ARBA" id="ARBA00049132"/>
    </source>
</evidence>
<proteinExistence type="inferred from homology"/>
<comment type="caution">
    <text evidence="15">The sequence shown here is derived from an EMBL/GenBank/DDBJ whole genome shotgun (WGS) entry which is preliminary data.</text>
</comment>
<dbReference type="GO" id="GO:0045552">
    <property type="term" value="F:dihydroflavanol 4-reductase activity"/>
    <property type="evidence" value="ECO:0007669"/>
    <property type="project" value="UniProtKB-EC"/>
</dbReference>
<evidence type="ECO:0000256" key="2">
    <source>
        <dbReference type="ARBA" id="ARBA00022857"/>
    </source>
</evidence>
<reference evidence="16" key="1">
    <citation type="submission" date="2024-07" db="EMBL/GenBank/DDBJ databases">
        <title>Two chromosome-level genome assemblies of Korean endemic species Abeliophyllum distichum and Forsythia ovata (Oleaceae).</title>
        <authorList>
            <person name="Jang H."/>
        </authorList>
    </citation>
    <scope>NUCLEOTIDE SEQUENCE [LARGE SCALE GENOMIC DNA]</scope>
</reference>
<comment type="function">
    <text evidence="6">Bifunctional enzyme involved in flavonoid metabolism.</text>
</comment>
<evidence type="ECO:0000256" key="11">
    <source>
        <dbReference type="ARBA" id="ARBA00042831"/>
    </source>
</evidence>
<feature type="domain" description="NAD-dependent epimerase/dehydratase" evidence="14">
    <location>
        <begin position="8"/>
        <end position="246"/>
    </location>
</feature>
<evidence type="ECO:0000256" key="1">
    <source>
        <dbReference type="ARBA" id="ARBA00004935"/>
    </source>
</evidence>
<dbReference type="EC" id="1.1.1.219" evidence="8"/>
<dbReference type="EC" id="1.1.1.234" evidence="7"/>
<organism evidence="15 16">
    <name type="scientific">Forsythia ovata</name>
    <dbReference type="NCBI Taxonomy" id="205694"/>
    <lineage>
        <taxon>Eukaryota</taxon>
        <taxon>Viridiplantae</taxon>
        <taxon>Streptophyta</taxon>
        <taxon>Embryophyta</taxon>
        <taxon>Tracheophyta</taxon>
        <taxon>Spermatophyta</taxon>
        <taxon>Magnoliopsida</taxon>
        <taxon>eudicotyledons</taxon>
        <taxon>Gunneridae</taxon>
        <taxon>Pentapetalae</taxon>
        <taxon>asterids</taxon>
        <taxon>lamiids</taxon>
        <taxon>Lamiales</taxon>
        <taxon>Oleaceae</taxon>
        <taxon>Forsythieae</taxon>
        <taxon>Forsythia</taxon>
    </lineage>
</organism>
<evidence type="ECO:0000259" key="14">
    <source>
        <dbReference type="Pfam" id="PF01370"/>
    </source>
</evidence>
<dbReference type="SUPFAM" id="SSF51735">
    <property type="entry name" value="NAD(P)-binding Rossmann-fold domains"/>
    <property type="match status" value="1"/>
</dbReference>
<dbReference type="InterPro" id="IPR050425">
    <property type="entry name" value="NAD(P)_dehydrat-like"/>
</dbReference>
<dbReference type="GO" id="GO:0047890">
    <property type="term" value="F:flavanone 4-reductase activity"/>
    <property type="evidence" value="ECO:0007669"/>
    <property type="project" value="UniProtKB-EC"/>
</dbReference>
<evidence type="ECO:0000256" key="10">
    <source>
        <dbReference type="ARBA" id="ARBA00042087"/>
    </source>
</evidence>
<accession>A0ABD1NTZ5</accession>
<dbReference type="InterPro" id="IPR001509">
    <property type="entry name" value="Epimerase_deHydtase"/>
</dbReference>
<evidence type="ECO:0000256" key="8">
    <source>
        <dbReference type="ARBA" id="ARBA00039057"/>
    </source>
</evidence>
<dbReference type="Proteomes" id="UP001604277">
    <property type="component" value="Unassembled WGS sequence"/>
</dbReference>
<gene>
    <name evidence="15" type="ORF">Fot_57826</name>
</gene>
<keyword evidence="16" id="KW-1185">Reference proteome</keyword>
<dbReference type="InterPro" id="IPR036291">
    <property type="entry name" value="NAD(P)-bd_dom_sf"/>
</dbReference>
<keyword evidence="2" id="KW-0521">NADP</keyword>
<comment type="catalytic activity">
    <reaction evidence="13">
        <text>a (2R,3S,4S)-leucoanthocyanidin + NADP(+) = a (2R,3R)-dihydroflavonol + NADPH + H(+)</text>
        <dbReference type="Rhea" id="RHEA:54444"/>
        <dbReference type="ChEBI" id="CHEBI:15378"/>
        <dbReference type="ChEBI" id="CHEBI:57783"/>
        <dbReference type="ChEBI" id="CHEBI:58349"/>
        <dbReference type="ChEBI" id="CHEBI:138176"/>
        <dbReference type="ChEBI" id="CHEBI:138188"/>
        <dbReference type="EC" id="1.1.1.219"/>
    </reaction>
</comment>
<evidence type="ECO:0000256" key="6">
    <source>
        <dbReference type="ARBA" id="ARBA00037100"/>
    </source>
</evidence>
<evidence type="ECO:0000256" key="3">
    <source>
        <dbReference type="ARBA" id="ARBA00023002"/>
    </source>
</evidence>
<dbReference type="CDD" id="cd08958">
    <property type="entry name" value="FR_SDR_e"/>
    <property type="match status" value="1"/>
</dbReference>
<evidence type="ECO:0000256" key="5">
    <source>
        <dbReference type="ARBA" id="ARBA00023445"/>
    </source>
</evidence>
<dbReference type="GO" id="GO:0009813">
    <property type="term" value="P:flavonoid biosynthetic process"/>
    <property type="evidence" value="ECO:0007669"/>
    <property type="project" value="UniProtKB-KW"/>
</dbReference>
<dbReference type="PANTHER" id="PTHR10366">
    <property type="entry name" value="NAD DEPENDENT EPIMERASE/DEHYDRATASE"/>
    <property type="match status" value="1"/>
</dbReference>
<dbReference type="AlphaFoldDB" id="A0ABD1NTZ5"/>
<sequence>MSLAKKTVCVTGASGYIASWIVKFLLQRGYTVKASIRDPNDPKKTEHLLALDGAKERLHLLKANLLEQGSFDSVVDGCEGVFHTASPFFHAVTDPQAELIDPALKGTLNVLESCAKTPSVKRVVLTSSIAAVAYNGNPRTPEVVVDETWWSSPEVCKEMKLWYVLSKTLAEDAAWKFVKEKGLDMVAINPAMVIGPLLQPTLNTSSAAILNLLKSAEPYPNATFGWVNVKDVANAHILAFENPSANGRYCLVESIAHFSEIVKILRELYPTLPLPEKCVDDKPFVPKYQVSKEKAKSLGIEFTSLKESIKETVESLKEKNFFGASSDNLTGFKPKFSHQDYSLQ</sequence>
<name>A0ABD1NTZ5_9LAMI</name>
<dbReference type="FunFam" id="3.40.50.720:FF:000085">
    <property type="entry name" value="Dihydroflavonol reductase"/>
    <property type="match status" value="1"/>
</dbReference>
<evidence type="ECO:0000256" key="7">
    <source>
        <dbReference type="ARBA" id="ARBA00039055"/>
    </source>
</evidence>
<comment type="catalytic activity">
    <reaction evidence="12">
        <text>(2S)-flavan-4-ol + NADP(+) = (2S)-flavanone + NADPH + H(+)</text>
        <dbReference type="Rhea" id="RHEA:11228"/>
        <dbReference type="ChEBI" id="CHEBI:15378"/>
        <dbReference type="ChEBI" id="CHEBI:15605"/>
        <dbReference type="ChEBI" id="CHEBI:15606"/>
        <dbReference type="ChEBI" id="CHEBI:57783"/>
        <dbReference type="ChEBI" id="CHEBI:58349"/>
        <dbReference type="EC" id="1.1.1.234"/>
    </reaction>
</comment>
<comment type="similarity">
    <text evidence="5">Belongs to the NAD(P)-dependent epimerase/dehydratase family. Dihydroflavonol-4-reductase subfamily.</text>
</comment>
<evidence type="ECO:0000313" key="15">
    <source>
        <dbReference type="EMBL" id="KAL2455085.1"/>
    </source>
</evidence>
<dbReference type="Gene3D" id="3.40.50.720">
    <property type="entry name" value="NAD(P)-binding Rossmann-like Domain"/>
    <property type="match status" value="1"/>
</dbReference>
<keyword evidence="3" id="KW-0560">Oxidoreductase</keyword>
<dbReference type="Pfam" id="PF01370">
    <property type="entry name" value="Epimerase"/>
    <property type="match status" value="1"/>
</dbReference>
<evidence type="ECO:0000313" key="16">
    <source>
        <dbReference type="Proteomes" id="UP001604277"/>
    </source>
</evidence>
<dbReference type="PANTHER" id="PTHR10366:SF852">
    <property type="entry name" value="CINNAMOYL-COA REDUCTASE CAD2"/>
    <property type="match status" value="1"/>
</dbReference>
<protein>
    <recommendedName>
        <fullName evidence="9">Dihydroflavonol 4-reductase</fullName>
        <ecNumber evidence="8">1.1.1.219</ecNumber>
        <ecNumber evidence="7">1.1.1.234</ecNumber>
    </recommendedName>
    <alternativeName>
        <fullName evidence="11">Dihydrokaempferol 4-reductase</fullName>
    </alternativeName>
    <alternativeName>
        <fullName evidence="10">Flavanone 4-reductase</fullName>
    </alternativeName>
</protein>
<dbReference type="EMBL" id="JBFOLJ010000139">
    <property type="protein sequence ID" value="KAL2455085.1"/>
    <property type="molecule type" value="Genomic_DNA"/>
</dbReference>